<dbReference type="AlphaFoldDB" id="A0A2T5RQE3"/>
<dbReference type="SUPFAM" id="SSF55469">
    <property type="entry name" value="FMN-dependent nitroreductase-like"/>
    <property type="match status" value="1"/>
</dbReference>
<dbReference type="InterPro" id="IPR033877">
    <property type="entry name" value="Frm2/Hbn1"/>
</dbReference>
<accession>A0A2T5RQE3</accession>
<dbReference type="OrthoDB" id="9810617at2"/>
<gene>
    <name evidence="5" type="ORF">C8C76_10322</name>
</gene>
<dbReference type="CDD" id="cd02140">
    <property type="entry name" value="Frm2-like"/>
    <property type="match status" value="1"/>
</dbReference>
<organism evidence="5 6">
    <name type="scientific">Halanaerobium saccharolyticum</name>
    <dbReference type="NCBI Taxonomy" id="43595"/>
    <lineage>
        <taxon>Bacteria</taxon>
        <taxon>Bacillati</taxon>
        <taxon>Bacillota</taxon>
        <taxon>Clostridia</taxon>
        <taxon>Halanaerobiales</taxon>
        <taxon>Halanaerobiaceae</taxon>
        <taxon>Halanaerobium</taxon>
    </lineage>
</organism>
<evidence type="ECO:0000259" key="4">
    <source>
        <dbReference type="Pfam" id="PF00881"/>
    </source>
</evidence>
<dbReference type="EMBL" id="QAXS01000003">
    <property type="protein sequence ID" value="PTW02167.1"/>
    <property type="molecule type" value="Genomic_DNA"/>
</dbReference>
<reference evidence="5 6" key="1">
    <citation type="submission" date="2018-04" db="EMBL/GenBank/DDBJ databases">
        <title>Subsurface microbial communities from deep shales in Ohio and West Virginia, USA.</title>
        <authorList>
            <person name="Wrighton K."/>
        </authorList>
    </citation>
    <scope>NUCLEOTIDE SEQUENCE [LARGE SCALE GENOMIC DNA]</scope>
    <source>
        <strain evidence="5 6">WC1</strain>
    </source>
</reference>
<dbReference type="GO" id="GO:0005737">
    <property type="term" value="C:cytoplasm"/>
    <property type="evidence" value="ECO:0007669"/>
    <property type="project" value="UniProtKB-SubCell"/>
</dbReference>
<dbReference type="Pfam" id="PF00881">
    <property type="entry name" value="Nitroreductase"/>
    <property type="match status" value="1"/>
</dbReference>
<dbReference type="InterPro" id="IPR000415">
    <property type="entry name" value="Nitroreductase-like"/>
</dbReference>
<evidence type="ECO:0000313" key="6">
    <source>
        <dbReference type="Proteomes" id="UP000244089"/>
    </source>
</evidence>
<dbReference type="Gene3D" id="3.40.109.10">
    <property type="entry name" value="NADH Oxidase"/>
    <property type="match status" value="1"/>
</dbReference>
<dbReference type="GO" id="GO:0016491">
    <property type="term" value="F:oxidoreductase activity"/>
    <property type="evidence" value="ECO:0007669"/>
    <property type="project" value="UniProtKB-KW"/>
</dbReference>
<dbReference type="FunFam" id="3.40.109.10:FF:000001">
    <property type="entry name" value="Nitroreductase family"/>
    <property type="match status" value="1"/>
</dbReference>
<dbReference type="PANTHER" id="PTHR43035">
    <property type="entry name" value="FATTY ACID REPRESSION MUTANT PROTEIN 2-RELATED"/>
    <property type="match status" value="1"/>
</dbReference>
<evidence type="ECO:0000256" key="2">
    <source>
        <dbReference type="ARBA" id="ARBA00022490"/>
    </source>
</evidence>
<evidence type="ECO:0000256" key="1">
    <source>
        <dbReference type="ARBA" id="ARBA00004496"/>
    </source>
</evidence>
<feature type="domain" description="Nitroreductase" evidence="4">
    <location>
        <begin position="10"/>
        <end position="177"/>
    </location>
</feature>
<protein>
    <recommendedName>
        <fullName evidence="4">Nitroreductase domain-containing protein</fullName>
    </recommendedName>
</protein>
<evidence type="ECO:0000313" key="5">
    <source>
        <dbReference type="EMBL" id="PTW02167.1"/>
    </source>
</evidence>
<proteinExistence type="predicted"/>
<comment type="caution">
    <text evidence="5">The sequence shown here is derived from an EMBL/GenBank/DDBJ whole genome shotgun (WGS) entry which is preliminary data.</text>
</comment>
<keyword evidence="3" id="KW-0560">Oxidoreductase</keyword>
<dbReference type="Proteomes" id="UP000244089">
    <property type="component" value="Unassembled WGS sequence"/>
</dbReference>
<name>A0A2T5RQE3_9FIRM</name>
<comment type="subcellular location">
    <subcellularLocation>
        <location evidence="1">Cytoplasm</location>
    </subcellularLocation>
</comment>
<dbReference type="GO" id="GO:0034599">
    <property type="term" value="P:cellular response to oxidative stress"/>
    <property type="evidence" value="ECO:0007669"/>
    <property type="project" value="InterPro"/>
</dbReference>
<dbReference type="RefSeq" id="WP_108138141.1">
    <property type="nucleotide sequence ID" value="NZ_QAXS01000003.1"/>
</dbReference>
<dbReference type="InterPro" id="IPR029479">
    <property type="entry name" value="Nitroreductase"/>
</dbReference>
<dbReference type="PANTHER" id="PTHR43035:SF1">
    <property type="entry name" value="FATTY ACID REPRESSION MUTANT PROTEIN 2-RELATED"/>
    <property type="match status" value="1"/>
</dbReference>
<keyword evidence="2" id="KW-0963">Cytoplasm</keyword>
<evidence type="ECO:0000256" key="3">
    <source>
        <dbReference type="ARBA" id="ARBA00023002"/>
    </source>
</evidence>
<sequence>MVKDIYQAAKTRRSYYNIDDKKIVPEAKVEEVVEHAVKYTPTSFNSQTGRVILLFNDQHNKFWNIVESNLRPVVPEEDFDTTKEKIDGFRSGYGTVLFYEDMEIVKNLQQQFPLYSDNFPKWSQHSSGMLQYNVWTMLETEGLGASLQHYTELIEEDVKAEWDVPDEWRFVAQMPFGNPVEEPEEKEFEPLEERIEVYK</sequence>